<feature type="signal peptide" evidence="10">
    <location>
        <begin position="1"/>
        <end position="23"/>
    </location>
</feature>
<feature type="domain" description="Cadherin" evidence="11">
    <location>
        <begin position="345"/>
        <end position="455"/>
    </location>
</feature>
<name>A0A9P0FXR9_CHRIL</name>
<keyword evidence="3" id="KW-0677">Repeat</keyword>
<feature type="chain" id="PRO_5040122008" description="Cadherin domain-containing protein" evidence="10">
    <location>
        <begin position="24"/>
        <end position="2739"/>
    </location>
</feature>
<dbReference type="SUPFAM" id="SSF49313">
    <property type="entry name" value="Cadherin-like"/>
    <property type="match status" value="1"/>
</dbReference>
<reference evidence="12" key="1">
    <citation type="submission" date="2021-12" db="EMBL/GenBank/DDBJ databases">
        <authorList>
            <person name="King R."/>
        </authorList>
    </citation>
    <scope>NUCLEOTIDE SEQUENCE</scope>
</reference>
<dbReference type="InterPro" id="IPR020894">
    <property type="entry name" value="Cadherin_CS"/>
</dbReference>
<dbReference type="GO" id="GO:0007156">
    <property type="term" value="P:homophilic cell adhesion via plasma membrane adhesion molecules"/>
    <property type="evidence" value="ECO:0007669"/>
    <property type="project" value="InterPro"/>
</dbReference>
<dbReference type="Proteomes" id="UP001154114">
    <property type="component" value="Chromosome 8"/>
</dbReference>
<evidence type="ECO:0000313" key="12">
    <source>
        <dbReference type="EMBL" id="CAH0627097.1"/>
    </source>
</evidence>
<keyword evidence="5 9" id="KW-1133">Transmembrane helix</keyword>
<evidence type="ECO:0000313" key="13">
    <source>
        <dbReference type="Proteomes" id="UP001154114"/>
    </source>
</evidence>
<evidence type="ECO:0000256" key="1">
    <source>
        <dbReference type="ARBA" id="ARBA00004167"/>
    </source>
</evidence>
<evidence type="ECO:0000256" key="4">
    <source>
        <dbReference type="ARBA" id="ARBA00022837"/>
    </source>
</evidence>
<dbReference type="GO" id="GO:0005886">
    <property type="term" value="C:plasma membrane"/>
    <property type="evidence" value="ECO:0007669"/>
    <property type="project" value="InterPro"/>
</dbReference>
<dbReference type="InterPro" id="IPR002126">
    <property type="entry name" value="Cadherin-like_dom"/>
</dbReference>
<evidence type="ECO:0000256" key="3">
    <source>
        <dbReference type="ARBA" id="ARBA00022737"/>
    </source>
</evidence>
<evidence type="ECO:0000256" key="2">
    <source>
        <dbReference type="ARBA" id="ARBA00022692"/>
    </source>
</evidence>
<evidence type="ECO:0000256" key="5">
    <source>
        <dbReference type="ARBA" id="ARBA00022989"/>
    </source>
</evidence>
<dbReference type="InterPro" id="IPR050174">
    <property type="entry name" value="Protocadherin/Cadherin-CA"/>
</dbReference>
<sequence>MGARRKGILFSVVLLACINNSYGCAVSGTLVAGLYMTTFRDVDRGIIFDTETTGITGTQSISYGRDDPYITLTYKNSRVIAVTNDNYKDYEEYETIPFISVNVMFTCAPGSALSTLAVTFRVDIVDTNNNAPQFLPTGDLSYTIATPVPPNYDITGCGNEIVVRDIDLTTREIIFTVDHPDFEIENVLPNTTPKEFKAVLRTKTLIRSIPEDIVLRITATDVDDTNDPPLQTDATVTISGSSEFAMPDELAFSETFYRHTYDTSSNEIVDPQPIILENGFDDKVRIYLHGELSNHFDLDTDGNRATLKVLTALPVNVLSNQYIFFEVRAEREDTIGTAATIVVQLPEARELMFEESSYKGSIQNKELTLGDIRLAVGYDTNINFDLHGEYSNYFTLNDAKNGIVTLAVNPTIPENVILENNLIYLTVTASGLNAITTTTSILLDVIKADQTTPVFSRNIYYGTYLGDTIDIENINLIQGFDQDVTFRLAGEHSNYFQTTGEDNNNIQLTLRPQNIPEDVIFNEKVLVFNVIAEKALTVGAHAVIVIRFSPELTNTAIMKFSQNTYFGKYENNELEVDRVVLSSGHAPGTEFIITGEYEPYFKKTEEDNAVVLSLDGALPIDTIEDSFIVLEIEARRERAASVWTSVVVDIVQPEIVPLVFTEAYFVGIYNADTESLQFDAVISLSSGFDSTVTFDLEGEHSNLFVLVPTSETNSFKIDTKGPLSEDTLTDQGHLIFTVLARKPGVSTAHSAIVIDIQKDYLESSTIGFERVSYVGSIENDAVNLAPIRLTEGYTDAVQLTLIGELESFFRIPNDGPVINLQLATSIPAEQIPASGTIVLEIRASLPETAPTFATIVLNVITEKEDDPAVQLRFDAVYYTGSYGTNGLSMKSPIVPSEGPGQGVQFSLEGADAQWFDVQPIQNALTLIVVSGIPEAVLTNNHQLVFAIKAERPGSITGHSTIVISLTDENLQTSTIGFERVSYVGSIENDAVNLAPIRLTEGYTDAVQLTLIGELESFFRIPNDGPVINLQLATSIPAEQIPASGTIVLEIRASLPETAPTFATIVLNVITEKEDDPAVQLRFDAVYYTGSYGTNGLSMESPIVPSEGPGQGVQFSLEGADAQWFDVQPTQNALTLIVVSGIPEAVLTNNHQLVFAIKAERPGSITGHSTIVISLADENLQTSTIGFERVSYVGSIENNAVNLAPIRLTEGYTDAVQLTLIGELESFFRIPNDGPVINLQLATSIPAEQIPASGTIVLEIRASLPETAPTFATIVLNVITEKEDDPAVQLRFDAVYYTGSYGTNGLSMESPIVPSEGPGQGVQFSLEGADAQWFDVQPTQNALTLIVVSGIPEAVLTNNHQLVFAIKAERPGSITGHSTIVISLADENLQTSTIGFERVSYVGSIENDAVNLAPIRLTEGYTDAVQLTLIGELESFFRIPNDGPVINLQLATSIPAEQIPASGTIVLEIRASLPETAPTFATIVLNVITEIDDDPAVQLRFDAVYYTGSYGSNGLSMESPIVPSEGPNQGVQFSLEGADAQWFDVQPTQNALTLIVVSGIPEAVLTNNHQLVFAIKAERPGSITGHSTIVISLADENLQTSTIGFERVSYVGSIENDAVDLAPIRLTEGYTDAVQLTLIGELESFFRIPNDGPVINLQLATSIPAEQIPASGTIVLEIRASLPETAPTFATIVLNVITEIDDDPAVQLRFDAVYYTGSYGSNGLSMESPIVPSEGPDQGVQFSLEGADAQWFDVQPTQNALTLIVVSGIPEAVLTNNHQLVFAIKAERPGSITGHSTIVISLADENLQTSTIGFERVSYVGSIENDAVDLAPIRLTEGYTDAVQLTLIGELESFFRIPNDGPVINLQLATSIPAEQIPASGTIVLEIRASLPETAPTFATIVLNVITEIDDDPAVQLRFDAVYYTGSYGSNGLSMESPIVPSEMPDQGVQFSLEGADAQWFDVQPTQNALTLIVVNGIPEAVLTNNHQLVFAIKAERPGSITGQATIVITLQDGSQAGESLWFEKVLYRGSIEDNQVSHEDIIVPGFDGTTVILTGDHSSLFAASANDGVVTVSAQGSLNLPAEVIRLEFELRAATARAVLLLNVGQTDPDVPVQPPTVTFTSNSYAVTVEIVQTGIVGRVQATSDNGEAVTYTLADVNAHLQSRLSINNEGELFLSAPANSGVYTFRVIATTVITEAAGTATVHLTVLAVTTCGDDTVMPPLITLDRDEEEPHNNLVVLQPSLHAGCHFTVNTLHPAGQDWLYVDGNGLHARIIDREHPSIAFMVVSQVQAELILHCENDNNIRTKRSQRTDLISESDTSGKNWILTDSIPYNSRRSLVNLIVNDINDNNPIFVGKEQEPIAVGYPIEELEDRILPRSLAELNAKDADIGWNAALRYWSAESTLAVAPTTGFVHVQSSASLTNNQLLTVHATDRNGEGNTGSIQLMVKLLTANHIAVVTVRNAFLDQEARILEQLSETVGYSIKALRSEVISEDGNPSRQDSGASLQIYIYGLINREPVGVEVLTENINNNTEIVNVISTVPLEDHLDDIVFQRSVGLLVTTIILSVLLFILIVLIGVWYFLRWRKNRNYDEFSDKNSVASRNESLGDLSKPAEVPPVPVQPRLNIDELKRSERRLQEMLDAPIEEVTVEPVPAKKEPSAPPLEAILDIPTPEINVPIVIQSIDKLKDAEESDDEFGEIVKTPRKSVVTFNENVEKIIHVEDDTENDNSSQSGYEIYKF</sequence>
<dbReference type="PROSITE" id="PS51257">
    <property type="entry name" value="PROKAR_LIPOPROTEIN"/>
    <property type="match status" value="1"/>
</dbReference>
<feature type="transmembrane region" description="Helical" evidence="9">
    <location>
        <begin position="2556"/>
        <end position="2582"/>
    </location>
</feature>
<proteinExistence type="predicted"/>
<dbReference type="InterPro" id="IPR015919">
    <property type="entry name" value="Cadherin-like_sf"/>
</dbReference>
<comment type="subcellular location">
    <subcellularLocation>
        <location evidence="1">Membrane</location>
        <topology evidence="1">Single-pass membrane protein</topology>
    </subcellularLocation>
</comment>
<evidence type="ECO:0000256" key="8">
    <source>
        <dbReference type="PROSITE-ProRule" id="PRU00043"/>
    </source>
</evidence>
<organism evidence="12 13">
    <name type="scientific">Chrysodeixis includens</name>
    <name type="common">Soybean looper</name>
    <name type="synonym">Pseudoplusia includens</name>
    <dbReference type="NCBI Taxonomy" id="689277"/>
    <lineage>
        <taxon>Eukaryota</taxon>
        <taxon>Metazoa</taxon>
        <taxon>Ecdysozoa</taxon>
        <taxon>Arthropoda</taxon>
        <taxon>Hexapoda</taxon>
        <taxon>Insecta</taxon>
        <taxon>Pterygota</taxon>
        <taxon>Neoptera</taxon>
        <taxon>Endopterygota</taxon>
        <taxon>Lepidoptera</taxon>
        <taxon>Glossata</taxon>
        <taxon>Ditrysia</taxon>
        <taxon>Noctuoidea</taxon>
        <taxon>Noctuidae</taxon>
        <taxon>Plusiinae</taxon>
        <taxon>Chrysodeixis</taxon>
    </lineage>
</organism>
<dbReference type="PROSITE" id="PS50268">
    <property type="entry name" value="CADHERIN_2"/>
    <property type="match status" value="1"/>
</dbReference>
<evidence type="ECO:0000256" key="7">
    <source>
        <dbReference type="ARBA" id="ARBA00023180"/>
    </source>
</evidence>
<keyword evidence="4 8" id="KW-0106">Calcium</keyword>
<dbReference type="PANTHER" id="PTHR24028">
    <property type="entry name" value="CADHERIN-87A"/>
    <property type="match status" value="1"/>
</dbReference>
<keyword evidence="10" id="KW-0732">Signal</keyword>
<accession>A0A9P0FXR9</accession>
<gene>
    <name evidence="12" type="ORF">CINC_LOCUS12542</name>
</gene>
<dbReference type="Gene3D" id="2.60.40.60">
    <property type="entry name" value="Cadherins"/>
    <property type="match status" value="1"/>
</dbReference>
<dbReference type="CDD" id="cd11304">
    <property type="entry name" value="Cadherin_repeat"/>
    <property type="match status" value="1"/>
</dbReference>
<keyword evidence="7" id="KW-0325">Glycoprotein</keyword>
<dbReference type="EMBL" id="LR824011">
    <property type="protein sequence ID" value="CAH0627097.1"/>
    <property type="molecule type" value="Genomic_DNA"/>
</dbReference>
<evidence type="ECO:0000256" key="10">
    <source>
        <dbReference type="SAM" id="SignalP"/>
    </source>
</evidence>
<evidence type="ECO:0000256" key="6">
    <source>
        <dbReference type="ARBA" id="ARBA00023136"/>
    </source>
</evidence>
<dbReference type="PROSITE" id="PS00232">
    <property type="entry name" value="CADHERIN_1"/>
    <property type="match status" value="1"/>
</dbReference>
<protein>
    <recommendedName>
        <fullName evidence="11">Cadherin domain-containing protein</fullName>
    </recommendedName>
</protein>
<dbReference type="PANTHER" id="PTHR24028:SF328">
    <property type="entry name" value="CADHERIN-3"/>
    <property type="match status" value="1"/>
</dbReference>
<keyword evidence="13" id="KW-1185">Reference proteome</keyword>
<keyword evidence="2 9" id="KW-0812">Transmembrane</keyword>
<evidence type="ECO:0000256" key="9">
    <source>
        <dbReference type="SAM" id="Phobius"/>
    </source>
</evidence>
<keyword evidence="6 9" id="KW-0472">Membrane</keyword>
<evidence type="ECO:0000259" key="11">
    <source>
        <dbReference type="PROSITE" id="PS50268"/>
    </source>
</evidence>
<dbReference type="GO" id="GO:0005509">
    <property type="term" value="F:calcium ion binding"/>
    <property type="evidence" value="ECO:0007669"/>
    <property type="project" value="UniProtKB-UniRule"/>
</dbReference>